<sequence length="105" mass="11811">MKTVSFRVSSLHNKDLKSISKTITTEKELDLKVGLQYKISHNFDFKLSCLSCSAVDGSCLAVVITYQGGFALMVPFAQTWEIFPGKQISNTLIEKQTDFDDKLRD</sequence>
<dbReference type="Proteomes" id="UP000316621">
    <property type="component" value="Chromosome 7"/>
</dbReference>
<reference evidence="1 2" key="1">
    <citation type="journal article" date="2018" name="Science">
        <title>The opium poppy genome and morphinan production.</title>
        <authorList>
            <person name="Guo L."/>
            <person name="Winzer T."/>
            <person name="Yang X."/>
            <person name="Li Y."/>
            <person name="Ning Z."/>
            <person name="He Z."/>
            <person name="Teodor R."/>
            <person name="Lu Y."/>
            <person name="Bowser T.A."/>
            <person name="Graham I.A."/>
            <person name="Ye K."/>
        </authorList>
    </citation>
    <scope>NUCLEOTIDE SEQUENCE [LARGE SCALE GENOMIC DNA]</scope>
    <source>
        <strain evidence="2">cv. HN1</strain>
        <tissue evidence="1">Leaves</tissue>
    </source>
</reference>
<proteinExistence type="predicted"/>
<evidence type="ECO:0000313" key="1">
    <source>
        <dbReference type="EMBL" id="RZC70035.1"/>
    </source>
</evidence>
<name>A0A4Y7KDP0_PAPSO</name>
<gene>
    <name evidence="1" type="ORF">C5167_033160</name>
</gene>
<evidence type="ECO:0000313" key="2">
    <source>
        <dbReference type="Proteomes" id="UP000316621"/>
    </source>
</evidence>
<dbReference type="AlphaFoldDB" id="A0A4Y7KDP0"/>
<dbReference type="EMBL" id="CM010721">
    <property type="protein sequence ID" value="RZC70035.1"/>
    <property type="molecule type" value="Genomic_DNA"/>
</dbReference>
<organism evidence="1 2">
    <name type="scientific">Papaver somniferum</name>
    <name type="common">Opium poppy</name>
    <dbReference type="NCBI Taxonomy" id="3469"/>
    <lineage>
        <taxon>Eukaryota</taxon>
        <taxon>Viridiplantae</taxon>
        <taxon>Streptophyta</taxon>
        <taxon>Embryophyta</taxon>
        <taxon>Tracheophyta</taxon>
        <taxon>Spermatophyta</taxon>
        <taxon>Magnoliopsida</taxon>
        <taxon>Ranunculales</taxon>
        <taxon>Papaveraceae</taxon>
        <taxon>Papaveroideae</taxon>
        <taxon>Papaver</taxon>
    </lineage>
</organism>
<dbReference type="Gramene" id="RZC70035">
    <property type="protein sequence ID" value="RZC70035"/>
    <property type="gene ID" value="C5167_033160"/>
</dbReference>
<accession>A0A4Y7KDP0</accession>
<keyword evidence="2" id="KW-1185">Reference proteome</keyword>
<protein>
    <submittedName>
        <fullName evidence="1">Uncharacterized protein</fullName>
    </submittedName>
</protein>